<sequence>MVRSVKDLLRRSNGRACLDYMELEASLIEIESVINARPLSYIGEGADDPIPITPNQFLNNRRSTRADPEPAANLLAPTSTSTKLLEMDKLRREYVADICSRFVDDYLRQLDNFHSKGKSGRKIQLREDRDEDVEVENPEPDEDLAPLIPAPEFEPDVRNAVSAAGETDSVVGEVEPEVTGSSGEYVGNTIAQQTTTTRSGRRTTAPAHLRDYCLRGPR</sequence>
<feature type="region of interest" description="Disordered" evidence="1">
    <location>
        <begin position="163"/>
        <end position="218"/>
    </location>
</feature>
<feature type="compositionally biased region" description="Basic and acidic residues" evidence="1">
    <location>
        <begin position="208"/>
        <end position="218"/>
    </location>
</feature>
<evidence type="ECO:0000313" key="3">
    <source>
        <dbReference type="Proteomes" id="UP000820818"/>
    </source>
</evidence>
<reference evidence="2 3" key="1">
    <citation type="submission" date="2022-05" db="EMBL/GenBank/DDBJ databases">
        <title>A multi-omics perspective on studying reproductive biology in Daphnia sinensis.</title>
        <authorList>
            <person name="Jia J."/>
        </authorList>
    </citation>
    <scope>NUCLEOTIDE SEQUENCE [LARGE SCALE GENOMIC DNA]</scope>
    <source>
        <strain evidence="2 3">WSL</strain>
    </source>
</reference>
<proteinExistence type="predicted"/>
<evidence type="ECO:0000313" key="2">
    <source>
        <dbReference type="EMBL" id="KAI9557107.1"/>
    </source>
</evidence>
<protein>
    <submittedName>
        <fullName evidence="2">Uncharacterized protein</fullName>
    </submittedName>
</protein>
<feature type="compositionally biased region" description="Low complexity" evidence="1">
    <location>
        <begin position="194"/>
        <end position="204"/>
    </location>
</feature>
<accession>A0AAD5KQX0</accession>
<comment type="caution">
    <text evidence="2">The sequence shown here is derived from an EMBL/GenBank/DDBJ whole genome shotgun (WGS) entry which is preliminary data.</text>
</comment>
<feature type="compositionally biased region" description="Acidic residues" evidence="1">
    <location>
        <begin position="129"/>
        <end position="144"/>
    </location>
</feature>
<dbReference type="EMBL" id="WJBH02000006">
    <property type="protein sequence ID" value="KAI9557107.1"/>
    <property type="molecule type" value="Genomic_DNA"/>
</dbReference>
<name>A0AAD5KQX0_9CRUS</name>
<evidence type="ECO:0000256" key="1">
    <source>
        <dbReference type="SAM" id="MobiDB-lite"/>
    </source>
</evidence>
<dbReference type="Proteomes" id="UP000820818">
    <property type="component" value="Linkage Group LG6"/>
</dbReference>
<feature type="region of interest" description="Disordered" evidence="1">
    <location>
        <begin position="117"/>
        <end position="149"/>
    </location>
</feature>
<organism evidence="2 3">
    <name type="scientific">Daphnia sinensis</name>
    <dbReference type="NCBI Taxonomy" id="1820382"/>
    <lineage>
        <taxon>Eukaryota</taxon>
        <taxon>Metazoa</taxon>
        <taxon>Ecdysozoa</taxon>
        <taxon>Arthropoda</taxon>
        <taxon>Crustacea</taxon>
        <taxon>Branchiopoda</taxon>
        <taxon>Diplostraca</taxon>
        <taxon>Cladocera</taxon>
        <taxon>Anomopoda</taxon>
        <taxon>Daphniidae</taxon>
        <taxon>Daphnia</taxon>
        <taxon>Daphnia similis group</taxon>
    </lineage>
</organism>
<gene>
    <name evidence="2" type="ORF">GHT06_016905</name>
</gene>
<keyword evidence="3" id="KW-1185">Reference proteome</keyword>
<dbReference type="AlphaFoldDB" id="A0AAD5KQX0"/>